<dbReference type="Pfam" id="PF00350">
    <property type="entry name" value="Dynamin_N"/>
    <property type="match status" value="1"/>
</dbReference>
<accession>A0A9Q0Y2K1</accession>
<dbReference type="Gene3D" id="3.40.50.300">
    <property type="entry name" value="P-loop containing nucleotide triphosphate hydrolases"/>
    <property type="match status" value="1"/>
</dbReference>
<feature type="region of interest" description="Disordered" evidence="2">
    <location>
        <begin position="248"/>
        <end position="608"/>
    </location>
</feature>
<dbReference type="InterPro" id="IPR027417">
    <property type="entry name" value="P-loop_NTPase"/>
</dbReference>
<feature type="compositionally biased region" description="Basic and acidic residues" evidence="2">
    <location>
        <begin position="1068"/>
        <end position="1079"/>
    </location>
</feature>
<feature type="compositionally biased region" description="Basic and acidic residues" evidence="2">
    <location>
        <begin position="1015"/>
        <end position="1031"/>
    </location>
</feature>
<feature type="compositionally biased region" description="Acidic residues" evidence="2">
    <location>
        <begin position="1406"/>
        <end position="1415"/>
    </location>
</feature>
<feature type="region of interest" description="Disordered" evidence="2">
    <location>
        <begin position="3359"/>
        <end position="3395"/>
    </location>
</feature>
<evidence type="ECO:0000256" key="2">
    <source>
        <dbReference type="SAM" id="MobiDB-lite"/>
    </source>
</evidence>
<feature type="region of interest" description="Disordered" evidence="2">
    <location>
        <begin position="1301"/>
        <end position="1422"/>
    </location>
</feature>
<dbReference type="Gene3D" id="2.60.200.20">
    <property type="match status" value="1"/>
</dbReference>
<gene>
    <name evidence="4" type="ORF">JRQ81_011016</name>
</gene>
<feature type="compositionally biased region" description="Low complexity" evidence="2">
    <location>
        <begin position="1326"/>
        <end position="1338"/>
    </location>
</feature>
<dbReference type="SMART" id="SM00240">
    <property type="entry name" value="FHA"/>
    <property type="match status" value="1"/>
</dbReference>
<feature type="compositionally biased region" description="Polar residues" evidence="2">
    <location>
        <begin position="1593"/>
        <end position="1603"/>
    </location>
</feature>
<reference evidence="4" key="1">
    <citation type="journal article" date="2023" name="DNA Res.">
        <title>Chromosome-level genome assembly of Phrynocephalus forsythii using third-generation DNA sequencing and Hi-C analysis.</title>
        <authorList>
            <person name="Qi Y."/>
            <person name="Zhao W."/>
            <person name="Zhao Y."/>
            <person name="Niu C."/>
            <person name="Cao S."/>
            <person name="Zhang Y."/>
        </authorList>
    </citation>
    <scope>NUCLEOTIDE SEQUENCE</scope>
    <source>
        <tissue evidence="4">Muscle</tissue>
    </source>
</reference>
<proteinExistence type="predicted"/>
<feature type="region of interest" description="Disordered" evidence="2">
    <location>
        <begin position="3211"/>
        <end position="3299"/>
    </location>
</feature>
<dbReference type="InterPro" id="IPR056024">
    <property type="entry name" value="DUF7605"/>
</dbReference>
<feature type="compositionally biased region" description="Basic and acidic residues" evidence="2">
    <location>
        <begin position="368"/>
        <end position="383"/>
    </location>
</feature>
<dbReference type="SUPFAM" id="SSF52540">
    <property type="entry name" value="P-loop containing nucleoside triphosphate hydrolases"/>
    <property type="match status" value="1"/>
</dbReference>
<feature type="region of interest" description="Disordered" evidence="2">
    <location>
        <begin position="2636"/>
        <end position="2675"/>
    </location>
</feature>
<protein>
    <recommendedName>
        <fullName evidence="3">FHA domain-containing protein</fullName>
    </recommendedName>
</protein>
<feature type="domain" description="FHA" evidence="3">
    <location>
        <begin position="49"/>
        <end position="103"/>
    </location>
</feature>
<dbReference type="PANTHER" id="PTHR36681:SF3">
    <property type="entry name" value="NUCLEAR GTPASE, GERMINAL CENTER-ASSOCIATED, TANDEM DUPLICATE 3"/>
    <property type="match status" value="1"/>
</dbReference>
<dbReference type="Proteomes" id="UP001142489">
    <property type="component" value="Unassembled WGS sequence"/>
</dbReference>
<feature type="compositionally biased region" description="Basic and acidic residues" evidence="2">
    <location>
        <begin position="1219"/>
        <end position="1243"/>
    </location>
</feature>
<feature type="compositionally biased region" description="Low complexity" evidence="2">
    <location>
        <begin position="1925"/>
        <end position="1940"/>
    </location>
</feature>
<feature type="compositionally biased region" description="Polar residues" evidence="2">
    <location>
        <begin position="2091"/>
        <end position="2109"/>
    </location>
</feature>
<feature type="compositionally biased region" description="Low complexity" evidence="2">
    <location>
        <begin position="524"/>
        <end position="537"/>
    </location>
</feature>
<feature type="compositionally biased region" description="Basic and acidic residues" evidence="2">
    <location>
        <begin position="926"/>
        <end position="938"/>
    </location>
</feature>
<feature type="compositionally biased region" description="Low complexity" evidence="2">
    <location>
        <begin position="572"/>
        <end position="582"/>
    </location>
</feature>
<evidence type="ECO:0000259" key="3">
    <source>
        <dbReference type="PROSITE" id="PS50006"/>
    </source>
</evidence>
<feature type="region of interest" description="Disordered" evidence="2">
    <location>
        <begin position="752"/>
        <end position="1286"/>
    </location>
</feature>
<feature type="compositionally biased region" description="Low complexity" evidence="2">
    <location>
        <begin position="468"/>
        <end position="477"/>
    </location>
</feature>
<evidence type="ECO:0000313" key="4">
    <source>
        <dbReference type="EMBL" id="KAJ7338267.1"/>
    </source>
</evidence>
<evidence type="ECO:0000313" key="5">
    <source>
        <dbReference type="Proteomes" id="UP001142489"/>
    </source>
</evidence>
<feature type="region of interest" description="Disordered" evidence="2">
    <location>
        <begin position="1559"/>
        <end position="2212"/>
    </location>
</feature>
<dbReference type="EMBL" id="JAPFRF010000003">
    <property type="protein sequence ID" value="KAJ7338267.1"/>
    <property type="molecule type" value="Genomic_DNA"/>
</dbReference>
<feature type="compositionally biased region" description="Acidic residues" evidence="2">
    <location>
        <begin position="2642"/>
        <end position="2654"/>
    </location>
</feature>
<feature type="coiled-coil region" evidence="1">
    <location>
        <begin position="2533"/>
        <end position="2567"/>
    </location>
</feature>
<feature type="compositionally biased region" description="Basic and acidic residues" evidence="2">
    <location>
        <begin position="437"/>
        <end position="450"/>
    </location>
</feature>
<feature type="compositionally biased region" description="Low complexity" evidence="2">
    <location>
        <begin position="297"/>
        <end position="309"/>
    </location>
</feature>
<evidence type="ECO:0000256" key="1">
    <source>
        <dbReference type="SAM" id="Coils"/>
    </source>
</evidence>
<dbReference type="OrthoDB" id="3598281at2759"/>
<feature type="compositionally biased region" description="Basic and acidic residues" evidence="2">
    <location>
        <begin position="1491"/>
        <end position="1510"/>
    </location>
</feature>
<sequence length="3395" mass="362736">MQDDRASPGMAEPCVPGGEGQGSCHLRRIGRRAPVHSVTDVIHLLKTITLIGKNRAVVDCFLSCATAGGNYISRIHARVIRTSEAYELVDSSLRGVYVNDVRISGKVVLQEGDTVTFGHPDGKSVLPGTRIRQPNSPFYFLFERCHCLSAQTQHLDGGGRAFSQEPPALAPGEASQLVRWRSLGFRSNVAPSQAAAALPGAHRVFLPLADVPWAPPLTPAAGSSGAASEAPGAASWNSLTAGSFPPFGGAASPASSQRLRSTSPDYPVLGEGSLLAPGSCPQRRALEKPPFPWLQKGPPSRGSESPSGDSEMESGGGPGPDEPFPQEEGGQRSPGAGGPGAASPAHMPPPSPCPVCVEESAAGDSEEDSWRERPKSPTGRLKDSPQGSGLLLLLPSKDRALLGPEFSVSSQEELVPDPQDSEVNNTEVAVPQSPEGAAERKPRSLLERQGVEVVGGAEQEAMGRTEEGSPPGEQEGSFTEQAVPGADGAENAADRVTAEMGAALLSGTEGNPRKKGSSGAVGDSPSLQEPPESQSFPGLVRLGRSDPEPAGAISPLHGLPSSSPKGSRDCEMSSGEGASGSEGDMEREPGPGDTDSLGSGRGSGNREAAGVAFVEAPAAELGTGSVCGKETGLDLLVSESSGRGNSSGELDGFDALNTHTASPGFSPMDVPDQEHSMEESFQKEKRNPPELCGKACLQELFQDLLTRSTFFRLYPAQICRFFGKERFPNSPLNSREVQLKAVLMDPSLISMKSPLEKKKGRRRPRLPESPEGQPAWERGSEEEGQEAAVQEHLPGKEGSEEEEEAGKGGTTAAAGRVMGGQRQEARKDHRQRGTRPLSQQEGCTQPPAKDSPSSCRGEGAICPLEGTAGWPVKQLAPFQDDFSQGGIPNSGGPSCPQAQCPPQRRKKDIGGKLGPENGHLVAHPAGPEHEGDLQDEGRGTVMAGDGDGGKAGDSLENAKGGCEESPSQVGRGEDFLVQHPGPSSRGSAHLTYRPASPPPVDQLEPDCGLPEPEGLEDHLDHWLDPRGDEVGKPLLWPQASLGEGRAASEEACEPPAAVDHFSPPRPEQGSKEITSKEEDAGSEPLPEGPQSEEEESRPPGDTLSIVLGSPGVAEEEAAGNCPRELPADADETPESYRSGQLSLPFKEVSGAEEEDAADRGKVQGAPAHGSWGHGGGMAENSDASGSLAERSTVQTPCGPSAQESSAGAQEGQETADMDLEQHNRPRDKLCKDEAVAEPQHPRPEVAAGENSPPPRRSGAEGEEVGSRYEEKGDLTPATLIHSAAESPFLAETGARCDLKAHPSASAGELQENAADSGLEPDVGLVEGRSSSRPGEGRSLVPFEAGGRDQGPLGSTMPAGFGAEDEEGAPETEGQRPACLCPEVETGQRDGGKAQSEEGSDASSVEFSEEEKEDGWDYPRGFLQEEEEEVVVVAAEGACSTKRALADRAECQISDLGEDSRAPKRPRLQDPLPGGRVAPDLPAFAMAIPPLEGRDRNQVDGTEERFPEESSGHVARRLHSAEQRKRDLVAQMVRNYFKETLGSNGPVKGREKATLPLLPAEVAKETGSQSAGVPEGERGETCREEPPPPEGQGSPFQLQPSSSDGRPCSAGAPSCGSGCLPREQGGGSEGHSPESIWEAFFSEEVEEEGPLQAKVCPAMKSPLPGASPGPDPAQEPREENLDGFFSDLSNSSVGVAHGGPSSHERGGSPWGRGSSSLLEGAPGTAAEVGTDPEPSSGALGAPLERLPSSQESVWTLTENARPEHRGSVTPGRCDALGLQRGDGVLDGRDVGDEASSVVDSGPRELPWTDSIVGEKEPAGTSLSRMPTEGAAFSQRTPAEPSCQGRETDCESCSHQPRATPPRDPSAILPMWPRAGSFGGALKREPPYEGHGQPAGSPSREVSIPPVSGQEISPTMGKVQEGPSPPKKASASSLAQAQPSQLMSGPCFLSSPPVGDGHAKVEDDERRERQQSKEGGRSLSPLPSSNTRGPVAEDAGEGDWRNDLCQWSPRARSDGQWEPNCASRGIPEEGRTSGPTAASDGFGSQALPWSSLEPKNGGLASAWRPSAEAPALSPVFKEERSWEDPQERPASLPSCTTSPMACSPAVTTSSPEPLLPGPLAAQWTERLASPVGAGIGDQPILVRPPPPEEEEEAEAAQQLACEPVDSDGEDMVGPASRGPKEEGVSLLRGHPSAQSQRDFWPGANGSESSPGIGWASSEQDVTFQLRECQSVLAEISQALGGAEGIDSVHVEKWRDQVAALQKATKMPQTYIAVVGNTGAGKSSLLNALLDEEGVLPTSAMRGCTAVVVEISRADGGSPYEAEVEFLSQQVGVGQGAPGPAGRMRDKDHLKKRCPDLKTEAGAAYCRVKAIYGRVDELERLGDAQEVTRHLGTVKRISAETAAVFRTEIEKFIDSQTDNLREMKGGEFWPIVKCVRICLAHSEVLKTGAVLVDLPGIRDSNTARDRAAKEHSRGKRLSCAGSSVSLDITRAVDDKTAKEMLGANLRRQLLMDGHYRSLAFVCTKTDSFNITDIVRDLKLQDRIQPIEDELRELERQRMQAEVEKRSLYEQLYQEGSRRPHPTSLQGQHDLLEKEFKISDLQRQKDAKLRAISLICVQARNTFSKKQILMDFSAGLEEMKRKAAEPECEEDSDEDPEEGRDLGSSDSAGLGDTKSPPGQLQVFTVSSTEYLKLGGKLLRDGQPQVFHDAKDTEKVVRDVACVLSQMVNYLTSQRAEDSSHQAQIQETVQQALQGSLALLQEPVRHSLGQIQHCFGVQIRDSLRKGAAEAKMLCEAIVRSWGSPPYPLQHAIYRAACCRHGVYTSPALKNQHVDFNRRLAEPILRAVAVTWNQVFSFRLEELMEDFGRRVVEKLNSFFKDLKRKLKRQRRTVEAIHTVHVQQMEAARARWLSFAVDLRAYVTREQRKISRLLTPEIKARMEPAYAACAQMRGKGYFEHMKARMESHIHREKEAIFDAAVTKTQDQLDRLQQKIQARLQSFVRELNRSLQMQFEAVLTPVQKNAEILPGESQALMAICAKMDKICQRSCVDYLLPSPTRTAEDDSLAVGRDLPKVLDPVSFVPPFMELWIGATCLPPVASLQVSMSFTQRDDATPLALSLRDIRHGQCCLPLGCLILYLSSEAADEIYSRHGVPRPPSGWCDPEALVIVDKAQKGRLLSKVVEFIWSSCEEDAPWLQRLSLTQGRERLERLGLDCAAQQPKSGAGEEAPPAASSPPPLPEAPPAMPQPPSPPGDQQQQPCRRKRAGEGALDLQLEKKPKGEASAPWTGPAPLLRCPRTTEDGREPRVRAPVARLWPTLEAGGQKMNALPGAPLCHASLRLEEDQLTIPGSAGAWRIQATEGIWEQSLGPKAAAPEEEEEEEESVKVEKRETGPAGCSWLAP</sequence>
<feature type="compositionally biased region" description="Basic and acidic residues" evidence="2">
    <location>
        <begin position="1385"/>
        <end position="1395"/>
    </location>
</feature>
<feature type="compositionally biased region" description="Polar residues" evidence="2">
    <location>
        <begin position="1181"/>
        <end position="1207"/>
    </location>
</feature>
<dbReference type="SUPFAM" id="SSF49879">
    <property type="entry name" value="SMAD/FHA domain"/>
    <property type="match status" value="1"/>
</dbReference>
<organism evidence="4 5">
    <name type="scientific">Phrynocephalus forsythii</name>
    <dbReference type="NCBI Taxonomy" id="171643"/>
    <lineage>
        <taxon>Eukaryota</taxon>
        <taxon>Metazoa</taxon>
        <taxon>Chordata</taxon>
        <taxon>Craniata</taxon>
        <taxon>Vertebrata</taxon>
        <taxon>Euteleostomi</taxon>
        <taxon>Lepidosauria</taxon>
        <taxon>Squamata</taxon>
        <taxon>Bifurcata</taxon>
        <taxon>Unidentata</taxon>
        <taxon>Episquamata</taxon>
        <taxon>Toxicofera</taxon>
        <taxon>Iguania</taxon>
        <taxon>Acrodonta</taxon>
        <taxon>Agamidae</taxon>
        <taxon>Agaminae</taxon>
        <taxon>Phrynocephalus</taxon>
    </lineage>
</organism>
<feature type="compositionally biased region" description="Basic and acidic residues" evidence="2">
    <location>
        <begin position="1574"/>
        <end position="1585"/>
    </location>
</feature>
<feature type="compositionally biased region" description="Pro residues" evidence="2">
    <location>
        <begin position="3226"/>
        <end position="3246"/>
    </location>
</feature>
<feature type="compositionally biased region" description="Basic and acidic residues" evidence="2">
    <location>
        <begin position="2074"/>
        <end position="2085"/>
    </location>
</feature>
<feature type="region of interest" description="Disordered" evidence="2">
    <location>
        <begin position="1452"/>
        <end position="1525"/>
    </location>
</feature>
<dbReference type="PANTHER" id="PTHR36681">
    <property type="entry name" value="NUCLEAR GTPASE, GERMINAL CENTER-ASSOCIATED, TANDEM DUPLICATE 3"/>
    <property type="match status" value="1"/>
</dbReference>
<dbReference type="InterPro" id="IPR045063">
    <property type="entry name" value="Dynamin_N"/>
</dbReference>
<dbReference type="PROSITE" id="PS50006">
    <property type="entry name" value="FHA_DOMAIN"/>
    <property type="match status" value="1"/>
</dbReference>
<dbReference type="InterPro" id="IPR008984">
    <property type="entry name" value="SMAD_FHA_dom_sf"/>
</dbReference>
<dbReference type="Pfam" id="PF24564">
    <property type="entry name" value="DUF7605"/>
    <property type="match status" value="1"/>
</dbReference>
<feature type="compositionally biased region" description="Basic and acidic residues" evidence="2">
    <location>
        <begin position="1955"/>
        <end position="1974"/>
    </location>
</feature>
<dbReference type="Pfam" id="PF00498">
    <property type="entry name" value="FHA"/>
    <property type="match status" value="1"/>
</dbReference>
<feature type="compositionally biased region" description="Polar residues" evidence="2">
    <location>
        <begin position="253"/>
        <end position="264"/>
    </location>
</feature>
<dbReference type="InterPro" id="IPR000253">
    <property type="entry name" value="FHA_dom"/>
</dbReference>
<feature type="compositionally biased region" description="Basic and acidic residues" evidence="2">
    <location>
        <begin position="1264"/>
        <end position="1273"/>
    </location>
</feature>
<comment type="caution">
    <text evidence="4">The sequence shown here is derived from an EMBL/GenBank/DDBJ whole genome shotgun (WGS) entry which is preliminary data.</text>
</comment>
<feature type="compositionally biased region" description="Polar residues" evidence="2">
    <location>
        <begin position="1746"/>
        <end position="1757"/>
    </location>
</feature>
<name>A0A9Q0Y2K1_9SAUR</name>
<keyword evidence="5" id="KW-1185">Reference proteome</keyword>
<keyword evidence="1" id="KW-0175">Coiled coil</keyword>